<protein>
    <submittedName>
        <fullName evidence="3">Related to RNase III domain protein</fullName>
    </submittedName>
</protein>
<evidence type="ECO:0000259" key="2">
    <source>
        <dbReference type="Pfam" id="PF14622"/>
    </source>
</evidence>
<accession>A0A1L7WUM4</accession>
<dbReference type="Gene3D" id="1.10.1520.10">
    <property type="entry name" value="Ribonuclease III domain"/>
    <property type="match status" value="1"/>
</dbReference>
<feature type="compositionally biased region" description="Polar residues" evidence="1">
    <location>
        <begin position="32"/>
        <end position="41"/>
    </location>
</feature>
<dbReference type="Proteomes" id="UP000184330">
    <property type="component" value="Unassembled WGS sequence"/>
</dbReference>
<feature type="compositionally biased region" description="Basic and acidic residues" evidence="1">
    <location>
        <begin position="42"/>
        <end position="54"/>
    </location>
</feature>
<feature type="region of interest" description="Disordered" evidence="1">
    <location>
        <begin position="32"/>
        <end position="54"/>
    </location>
</feature>
<gene>
    <name evidence="3" type="ORF">PAC_06374</name>
</gene>
<dbReference type="Pfam" id="PF14622">
    <property type="entry name" value="Ribonucleas_3_3"/>
    <property type="match status" value="1"/>
</dbReference>
<sequence length="260" mass="29248">MASKTTGRSLQNIIRRTRQTCECSSSKYPRSSTIRQFSSTASRKEVPEYENDRAERPRWSYTPEKMKAPVSWRIRDPEQAWECNSDPARLDRFYLKFLGGGGDKMLTDEIKWLAVTHKSFDQGRRGFNDRLSFLGRRILNLQTNLALLSQPATKVQSVPDITDDRKPYTHSALEGLANLSNNQLSEVLTKQRLGRLATQLGMKSIIRWQPRNVNNLDASGIDVVLTTTLYAIIGAIALQKGGDVAAAVAREKVLKPLGIL</sequence>
<dbReference type="EMBL" id="FJOG01000008">
    <property type="protein sequence ID" value="CZR56486.1"/>
    <property type="molecule type" value="Genomic_DNA"/>
</dbReference>
<dbReference type="GO" id="GO:0005762">
    <property type="term" value="C:mitochondrial large ribosomal subunit"/>
    <property type="evidence" value="ECO:0007669"/>
    <property type="project" value="InterPro"/>
</dbReference>
<dbReference type="SUPFAM" id="SSF69065">
    <property type="entry name" value="RNase III domain-like"/>
    <property type="match status" value="1"/>
</dbReference>
<dbReference type="OrthoDB" id="2281895at2759"/>
<keyword evidence="4" id="KW-1185">Reference proteome</keyword>
<dbReference type="GO" id="GO:0006396">
    <property type="term" value="P:RNA processing"/>
    <property type="evidence" value="ECO:0007669"/>
    <property type="project" value="InterPro"/>
</dbReference>
<evidence type="ECO:0000256" key="1">
    <source>
        <dbReference type="SAM" id="MobiDB-lite"/>
    </source>
</evidence>
<dbReference type="InterPro" id="IPR000999">
    <property type="entry name" value="RNase_III_dom"/>
</dbReference>
<name>A0A1L7WUM4_9HELO</name>
<organism evidence="3 4">
    <name type="scientific">Phialocephala subalpina</name>
    <dbReference type="NCBI Taxonomy" id="576137"/>
    <lineage>
        <taxon>Eukaryota</taxon>
        <taxon>Fungi</taxon>
        <taxon>Dikarya</taxon>
        <taxon>Ascomycota</taxon>
        <taxon>Pezizomycotina</taxon>
        <taxon>Leotiomycetes</taxon>
        <taxon>Helotiales</taxon>
        <taxon>Mollisiaceae</taxon>
        <taxon>Phialocephala</taxon>
        <taxon>Phialocephala fortinii species complex</taxon>
    </lineage>
</organism>
<dbReference type="FunFam" id="1.10.1520.10:FF:000018">
    <property type="entry name" value="RNase III domain protein"/>
    <property type="match status" value="1"/>
</dbReference>
<dbReference type="AlphaFoldDB" id="A0A1L7WUM4"/>
<feature type="domain" description="RNase III" evidence="2">
    <location>
        <begin position="108"/>
        <end position="256"/>
    </location>
</feature>
<dbReference type="InterPro" id="IPR036389">
    <property type="entry name" value="RNase_III_sf"/>
</dbReference>
<dbReference type="GO" id="GO:0004525">
    <property type="term" value="F:ribonuclease III activity"/>
    <property type="evidence" value="ECO:0007669"/>
    <property type="project" value="InterPro"/>
</dbReference>
<proteinExistence type="predicted"/>
<dbReference type="GO" id="GO:0032543">
    <property type="term" value="P:mitochondrial translation"/>
    <property type="evidence" value="ECO:0007669"/>
    <property type="project" value="InterPro"/>
</dbReference>
<evidence type="ECO:0000313" key="4">
    <source>
        <dbReference type="Proteomes" id="UP000184330"/>
    </source>
</evidence>
<dbReference type="GO" id="GO:0003735">
    <property type="term" value="F:structural constituent of ribosome"/>
    <property type="evidence" value="ECO:0007669"/>
    <property type="project" value="InterPro"/>
</dbReference>
<dbReference type="InterPro" id="IPR040030">
    <property type="entry name" value="Ribosomal_mL57"/>
</dbReference>
<dbReference type="PANTHER" id="PTHR28160:SF1">
    <property type="entry name" value="LARGE RIBOSOMAL SUBUNIT PROTEIN ML57"/>
    <property type="match status" value="1"/>
</dbReference>
<dbReference type="PANTHER" id="PTHR28160">
    <property type="entry name" value="54S RIBOSOMAL PROTEIN L15, MITOCHONDRIAL"/>
    <property type="match status" value="1"/>
</dbReference>
<reference evidence="3 4" key="1">
    <citation type="submission" date="2016-03" db="EMBL/GenBank/DDBJ databases">
        <authorList>
            <person name="Ploux O."/>
        </authorList>
    </citation>
    <scope>NUCLEOTIDE SEQUENCE [LARGE SCALE GENOMIC DNA]</scope>
    <source>
        <strain evidence="3 4">UAMH 11012</strain>
    </source>
</reference>
<evidence type="ECO:0000313" key="3">
    <source>
        <dbReference type="EMBL" id="CZR56486.1"/>
    </source>
</evidence>